<dbReference type="Pfam" id="PF00583">
    <property type="entry name" value="Acetyltransf_1"/>
    <property type="match status" value="1"/>
</dbReference>
<gene>
    <name evidence="2" type="ORF">GCM10008013_29460</name>
</gene>
<proteinExistence type="predicted"/>
<dbReference type="Proteomes" id="UP000659344">
    <property type="component" value="Unassembled WGS sequence"/>
</dbReference>
<protein>
    <submittedName>
        <fullName evidence="2">N-acetyltransferase</fullName>
    </submittedName>
</protein>
<reference evidence="3" key="1">
    <citation type="journal article" date="2019" name="Int. J. Syst. Evol. Microbiol.">
        <title>The Global Catalogue of Microorganisms (GCM) 10K type strain sequencing project: providing services to taxonomists for standard genome sequencing and annotation.</title>
        <authorList>
            <consortium name="The Broad Institute Genomics Platform"/>
            <consortium name="The Broad Institute Genome Sequencing Center for Infectious Disease"/>
            <person name="Wu L."/>
            <person name="Ma J."/>
        </authorList>
    </citation>
    <scope>NUCLEOTIDE SEQUENCE [LARGE SCALE GENOMIC DNA]</scope>
    <source>
        <strain evidence="3">CGMCC 1.12769</strain>
    </source>
</reference>
<dbReference type="EMBL" id="BMFT01000001">
    <property type="protein sequence ID" value="GGH27813.1"/>
    <property type="molecule type" value="Genomic_DNA"/>
</dbReference>
<dbReference type="InterPro" id="IPR016181">
    <property type="entry name" value="Acyl_CoA_acyltransferase"/>
</dbReference>
<evidence type="ECO:0000259" key="1">
    <source>
        <dbReference type="PROSITE" id="PS51186"/>
    </source>
</evidence>
<comment type="caution">
    <text evidence="2">The sequence shown here is derived from an EMBL/GenBank/DDBJ whole genome shotgun (WGS) entry which is preliminary data.</text>
</comment>
<dbReference type="RefSeq" id="WP_188540000.1">
    <property type="nucleotide sequence ID" value="NZ_BMFT01000001.1"/>
</dbReference>
<feature type="domain" description="N-acetyltransferase" evidence="1">
    <location>
        <begin position="1"/>
        <end position="138"/>
    </location>
</feature>
<name>A0ABQ1YJ31_9BACL</name>
<dbReference type="CDD" id="cd04301">
    <property type="entry name" value="NAT_SF"/>
    <property type="match status" value="1"/>
</dbReference>
<dbReference type="PROSITE" id="PS51186">
    <property type="entry name" value="GNAT"/>
    <property type="match status" value="1"/>
</dbReference>
<dbReference type="InterPro" id="IPR000182">
    <property type="entry name" value="GNAT_dom"/>
</dbReference>
<dbReference type="Gene3D" id="3.40.630.30">
    <property type="match status" value="1"/>
</dbReference>
<dbReference type="SUPFAM" id="SSF55729">
    <property type="entry name" value="Acyl-CoA N-acyltransferases (Nat)"/>
    <property type="match status" value="1"/>
</dbReference>
<evidence type="ECO:0000313" key="2">
    <source>
        <dbReference type="EMBL" id="GGH27813.1"/>
    </source>
</evidence>
<accession>A0ABQ1YJ31</accession>
<organism evidence="2 3">
    <name type="scientific">Paenibacillus segetis</name>
    <dbReference type="NCBI Taxonomy" id="1325360"/>
    <lineage>
        <taxon>Bacteria</taxon>
        <taxon>Bacillati</taxon>
        <taxon>Bacillota</taxon>
        <taxon>Bacilli</taxon>
        <taxon>Bacillales</taxon>
        <taxon>Paenibacillaceae</taxon>
        <taxon>Paenibacillus</taxon>
    </lineage>
</organism>
<sequence>MIDLNTYPNRDEVRHLLATCMWPDEERVRRELERYRTDSSKNLLGKLENNELVGLIGVQRSEEEIEVILLHIAVNEAYWGKGIGKEMIHEYIAANEIKRMEAETDQDAVDFYRQIGFEICSLGEKYPGRERFRCILER</sequence>
<evidence type="ECO:0000313" key="3">
    <source>
        <dbReference type="Proteomes" id="UP000659344"/>
    </source>
</evidence>
<keyword evidence="3" id="KW-1185">Reference proteome</keyword>